<evidence type="ECO:0000313" key="2">
    <source>
        <dbReference type="Proteomes" id="UP000028524"/>
    </source>
</evidence>
<evidence type="ECO:0008006" key="3">
    <source>
        <dbReference type="Google" id="ProtNLM"/>
    </source>
</evidence>
<accession>A0A084QSF2</accession>
<organism evidence="1 2">
    <name type="scientific">Stachybotrys chlorohalonatus (strain IBT 40285)</name>
    <dbReference type="NCBI Taxonomy" id="1283841"/>
    <lineage>
        <taxon>Eukaryota</taxon>
        <taxon>Fungi</taxon>
        <taxon>Dikarya</taxon>
        <taxon>Ascomycota</taxon>
        <taxon>Pezizomycotina</taxon>
        <taxon>Sordariomycetes</taxon>
        <taxon>Hypocreomycetidae</taxon>
        <taxon>Hypocreales</taxon>
        <taxon>Stachybotryaceae</taxon>
        <taxon>Stachybotrys</taxon>
    </lineage>
</organism>
<dbReference type="Proteomes" id="UP000028524">
    <property type="component" value="Unassembled WGS sequence"/>
</dbReference>
<dbReference type="EMBL" id="KL660323">
    <property type="protein sequence ID" value="KFA66887.1"/>
    <property type="molecule type" value="Genomic_DNA"/>
</dbReference>
<evidence type="ECO:0000313" key="1">
    <source>
        <dbReference type="EMBL" id="KFA66887.1"/>
    </source>
</evidence>
<protein>
    <recommendedName>
        <fullName evidence="3">Alpha/beta hydrolase fold-3 domain-containing protein</fullName>
    </recommendedName>
</protein>
<dbReference type="OrthoDB" id="408631at2759"/>
<name>A0A084QSF2_STAC4</name>
<sequence>MLSSFAAEIMIEVTGRFPCPPGIKEKVVAIESCGCDGAELALGHFAMEDAIDSIRPLPAIIYIHNGGLVFGERRRISYGALQSVDVEMGSLFLFCDGDIAWAAKLGLADVKIEF</sequence>
<gene>
    <name evidence="1" type="ORF">S40285_09976</name>
</gene>
<reference evidence="1 2" key="1">
    <citation type="journal article" date="2014" name="BMC Genomics">
        <title>Comparative genome sequencing reveals chemotype-specific gene clusters in the toxigenic black mold Stachybotrys.</title>
        <authorList>
            <person name="Semeiks J."/>
            <person name="Borek D."/>
            <person name="Otwinowski Z."/>
            <person name="Grishin N.V."/>
        </authorList>
    </citation>
    <scope>NUCLEOTIDE SEQUENCE [LARGE SCALE GENOMIC DNA]</scope>
    <source>
        <strain evidence="1 2">IBT 40285</strain>
    </source>
</reference>
<dbReference type="AlphaFoldDB" id="A0A084QSF2"/>
<dbReference type="HOGENOM" id="CLU_2122675_0_0_1"/>
<dbReference type="InParanoid" id="A0A084QSF2"/>
<proteinExistence type="predicted"/>
<keyword evidence="2" id="KW-1185">Reference proteome</keyword>